<dbReference type="AlphaFoldDB" id="A0A7C0X8D1"/>
<gene>
    <name evidence="1" type="ORF">ENG67_00135</name>
</gene>
<comment type="caution">
    <text evidence="1">The sequence shown here is derived from an EMBL/GenBank/DDBJ whole genome shotgun (WGS) entry which is preliminary data.</text>
</comment>
<dbReference type="InterPro" id="IPR028994">
    <property type="entry name" value="Integrin_alpha_N"/>
</dbReference>
<dbReference type="EMBL" id="DRBW01000008">
    <property type="protein sequence ID" value="HDM89601.1"/>
    <property type="molecule type" value="Genomic_DNA"/>
</dbReference>
<dbReference type="SUPFAM" id="SSF69318">
    <property type="entry name" value="Integrin alpha N-terminal domain"/>
    <property type="match status" value="1"/>
</dbReference>
<name>A0A7C0X8D1_UNCW3</name>
<protein>
    <submittedName>
        <fullName evidence="1">VCBS repeat-containing protein</fullName>
    </submittedName>
</protein>
<accession>A0A7C0X8D1</accession>
<organism evidence="1">
    <name type="scientific">candidate division WOR-3 bacterium</name>
    <dbReference type="NCBI Taxonomy" id="2052148"/>
    <lineage>
        <taxon>Bacteria</taxon>
        <taxon>Bacteria division WOR-3</taxon>
    </lineage>
</organism>
<dbReference type="Proteomes" id="UP000885931">
    <property type="component" value="Unassembled WGS sequence"/>
</dbReference>
<evidence type="ECO:0000313" key="1">
    <source>
        <dbReference type="EMBL" id="HDM89601.1"/>
    </source>
</evidence>
<sequence length="502" mass="53815">MGWGISLALIVCFLPSPKPGFPVHLDGGFVYSPATADLNDDGSDDIVAVAGGIWAVDGHGVVMDGWPTMRGYIFNSKAAVGNAWNGRHQEIAAGRAYWLDDSIRTYLFNTWGALLPPWPVTIGWVTIRTRLGVLSLIDMDGDGLDELIAPSSFGPHVIKGSGEIVLPHNGNPGLLGGDILTADVEGDPALELIVLTDPIRIVDLNGDVLREFSSGLDTIFGGILVDLDGDVKLEILLMGELEDRLTLNALAFDGTTVPGWPLRTGISSIFYVPCGLSAGDLDGDGLPEVILTATDIMTGIVYVARADGTPCNHGEPIFRSSGFPGEALAVNLHGGKKNSVVVQFCANNSKVKVYAFDINGKIEKGWPIVLAQCPCNNRLLTPAVADIDGDKRSDLVALSPNGILYAYEISEFSPQGDWLQENHDARNSFTLSPILGRRKPSAVRERPRVHLSASDSVSTLKGKWSVFDAAGRRMTVSIDLLPPGLYFATEKGRPALRILKVR</sequence>
<proteinExistence type="predicted"/>
<reference evidence="1" key="1">
    <citation type="journal article" date="2020" name="mSystems">
        <title>Genome- and Community-Level Interaction Insights into Carbon Utilization and Element Cycling Functions of Hydrothermarchaeota in Hydrothermal Sediment.</title>
        <authorList>
            <person name="Zhou Z."/>
            <person name="Liu Y."/>
            <person name="Xu W."/>
            <person name="Pan J."/>
            <person name="Luo Z.H."/>
            <person name="Li M."/>
        </authorList>
    </citation>
    <scope>NUCLEOTIDE SEQUENCE [LARGE SCALE GENOMIC DNA]</scope>
    <source>
        <strain evidence="1">HyVt-237</strain>
    </source>
</reference>